<evidence type="ECO:0000313" key="3">
    <source>
        <dbReference type="EMBL" id="KOO34845.1"/>
    </source>
</evidence>
<sequence>MYLSGASVLSRDCTVGGCPASEVSGRYSHCADVFSTSAGDHMIIYGGQGIVDGVSLSTLGDAWAYDMTRDSWTLIQDIRAGVMLTSMPAPRSSHSCTIVNKNPVAGTADFLTFGGRVQRQVGTAVVATNEVWRLRLTDQRVTGEGTLVVGVWSRLYASTLEQPVPRFDHTAVAYDGSVLMYGGCEGDASAFDDVWLLDYTGNANASWRALTVGAASVTGTTSPGTGSITPGRRCAHAAAPASEGMLVFGGRTPRLPPGANDPVWPSLSDAWAFNVGNAFRGPGYGTWTRMPLNERNAQGVVLPNAKVNRSDHAVLMIYPQTLLVYGGLVTDETLSTIYVARDWLHVALNAVRSNPSMVTHLAWGPDWRFDHTMVLAPVIRHPRANRMLYNAPLLYAGAGGRKIFDDMWVYDLQLNEWIEFTSGDEAPTVSATEHPA</sequence>
<dbReference type="Proteomes" id="UP000037460">
    <property type="component" value="Unassembled WGS sequence"/>
</dbReference>
<evidence type="ECO:0008006" key="5">
    <source>
        <dbReference type="Google" id="ProtNLM"/>
    </source>
</evidence>
<accession>A0A0M0K7P7</accession>
<evidence type="ECO:0000256" key="1">
    <source>
        <dbReference type="ARBA" id="ARBA00022441"/>
    </source>
</evidence>
<proteinExistence type="predicted"/>
<keyword evidence="4" id="KW-1185">Reference proteome</keyword>
<evidence type="ECO:0000256" key="2">
    <source>
        <dbReference type="ARBA" id="ARBA00022737"/>
    </source>
</evidence>
<dbReference type="EMBL" id="JWZX01001071">
    <property type="protein sequence ID" value="KOO34845.1"/>
    <property type="molecule type" value="Genomic_DNA"/>
</dbReference>
<dbReference type="Gene3D" id="2.120.10.80">
    <property type="entry name" value="Kelch-type beta propeller"/>
    <property type="match status" value="2"/>
</dbReference>
<reference evidence="4" key="1">
    <citation type="journal article" date="2015" name="PLoS Genet.">
        <title>Genome Sequence and Transcriptome Analyses of Chrysochromulina tobin: Metabolic Tools for Enhanced Algal Fitness in the Prominent Order Prymnesiales (Haptophyceae).</title>
        <authorList>
            <person name="Hovde B.T."/>
            <person name="Deodato C.R."/>
            <person name="Hunsperger H.M."/>
            <person name="Ryken S.A."/>
            <person name="Yost W."/>
            <person name="Jha R.K."/>
            <person name="Patterson J."/>
            <person name="Monnat R.J. Jr."/>
            <person name="Barlow S.B."/>
            <person name="Starkenburg S.R."/>
            <person name="Cattolico R.A."/>
        </authorList>
    </citation>
    <scope>NUCLEOTIDE SEQUENCE</scope>
    <source>
        <strain evidence="4">CCMP291</strain>
    </source>
</reference>
<keyword evidence="1" id="KW-0880">Kelch repeat</keyword>
<evidence type="ECO:0000313" key="4">
    <source>
        <dbReference type="Proteomes" id="UP000037460"/>
    </source>
</evidence>
<dbReference type="PANTHER" id="PTHR46093">
    <property type="entry name" value="ACYL-COA-BINDING DOMAIN-CONTAINING PROTEIN 5"/>
    <property type="match status" value="1"/>
</dbReference>
<dbReference type="PANTHER" id="PTHR46093:SF18">
    <property type="entry name" value="FIBRONECTIN TYPE-III DOMAIN-CONTAINING PROTEIN"/>
    <property type="match status" value="1"/>
</dbReference>
<comment type="caution">
    <text evidence="3">The sequence shown here is derived from an EMBL/GenBank/DDBJ whole genome shotgun (WGS) entry which is preliminary data.</text>
</comment>
<name>A0A0M0K7P7_9EUKA</name>
<keyword evidence="2" id="KW-0677">Repeat</keyword>
<organism evidence="3 4">
    <name type="scientific">Chrysochromulina tobinii</name>
    <dbReference type="NCBI Taxonomy" id="1460289"/>
    <lineage>
        <taxon>Eukaryota</taxon>
        <taxon>Haptista</taxon>
        <taxon>Haptophyta</taxon>
        <taxon>Prymnesiophyceae</taxon>
        <taxon>Prymnesiales</taxon>
        <taxon>Chrysochromulinaceae</taxon>
        <taxon>Chrysochromulina</taxon>
    </lineage>
</organism>
<gene>
    <name evidence="3" type="ORF">Ctob_008520</name>
</gene>
<dbReference type="OrthoDB" id="432528at2759"/>
<dbReference type="AlphaFoldDB" id="A0A0M0K7P7"/>
<protein>
    <recommendedName>
        <fullName evidence="5">Kelch repeat-containing protein</fullName>
    </recommendedName>
</protein>
<dbReference type="InterPro" id="IPR015915">
    <property type="entry name" value="Kelch-typ_b-propeller"/>
</dbReference>
<dbReference type="SUPFAM" id="SSF117281">
    <property type="entry name" value="Kelch motif"/>
    <property type="match status" value="1"/>
</dbReference>